<organism evidence="5 6">
    <name type="scientific">Thermoclostridium caenicola</name>
    <dbReference type="NCBI Taxonomy" id="659425"/>
    <lineage>
        <taxon>Bacteria</taxon>
        <taxon>Bacillati</taxon>
        <taxon>Bacillota</taxon>
        <taxon>Clostridia</taxon>
        <taxon>Eubacteriales</taxon>
        <taxon>Oscillospiraceae</taxon>
        <taxon>Thermoclostridium</taxon>
    </lineage>
</organism>
<evidence type="ECO:0000259" key="4">
    <source>
        <dbReference type="Pfam" id="PF01551"/>
    </source>
</evidence>
<gene>
    <name evidence="5" type="ORF">SAMN05444373_100359</name>
</gene>
<dbReference type="Pfam" id="PF01551">
    <property type="entry name" value="Peptidase_M23"/>
    <property type="match status" value="1"/>
</dbReference>
<dbReference type="RefSeq" id="WP_188118312.1">
    <property type="nucleotide sequence ID" value="NZ_FQZP01000003.1"/>
</dbReference>
<sequence length="380" mass="42822">MMKKILAFAMVFCLLAPMGMIAQAGPLEDAKAQQKKLQNEKKALEQEKKKVSQNLLNNKQVRDSIIAELEAKGYEKEKIEEKIKEIEDAIRTLDQAIQERQEEYDRQLRLFQQRLVVLYVRSRIGADASELAQSEDMDELFRRLHTMQLISKADQDLMDSIMRKKQELDELKALREQEEQNARDQLEQSLKELQELEVSRSKAEERIQADEETLKKIARQEDQLEKEDKELGELIRKLSSSGKYIGGTMQWPLPGYTHISSYFGNRLHPILKVYRFHSGIDISAPQGTYIHAAASGKVIWSGWRSGGGGNTVIIDHGGGIATLYLHIMNGGLLVKEGQVVAAGDVIAKVGSTGLSTGPHLHFTVKVNGESVDPLKYVSPK</sequence>
<keyword evidence="5" id="KW-0378">Hydrolase</keyword>
<feature type="domain" description="M23ase beta-sheet core" evidence="4">
    <location>
        <begin position="275"/>
        <end position="373"/>
    </location>
</feature>
<protein>
    <submittedName>
        <fullName evidence="5">Murein DD-endopeptidase MepM and murein hydrolase activator NlpD, contain LysM domain</fullName>
    </submittedName>
</protein>
<dbReference type="InterPro" id="IPR050570">
    <property type="entry name" value="Cell_wall_metabolism_enzyme"/>
</dbReference>
<feature type="signal peptide" evidence="3">
    <location>
        <begin position="1"/>
        <end position="24"/>
    </location>
</feature>
<reference evidence="5 6" key="1">
    <citation type="submission" date="2016-11" db="EMBL/GenBank/DDBJ databases">
        <authorList>
            <person name="Varghese N."/>
            <person name="Submissions S."/>
        </authorList>
    </citation>
    <scope>NUCLEOTIDE SEQUENCE [LARGE SCALE GENOMIC DNA]</scope>
    <source>
        <strain evidence="5 6">DSM 19027</strain>
    </source>
</reference>
<evidence type="ECO:0000256" key="2">
    <source>
        <dbReference type="SAM" id="Coils"/>
    </source>
</evidence>
<dbReference type="CDD" id="cd12797">
    <property type="entry name" value="M23_peptidase"/>
    <property type="match status" value="1"/>
</dbReference>
<evidence type="ECO:0000256" key="3">
    <source>
        <dbReference type="SAM" id="SignalP"/>
    </source>
</evidence>
<dbReference type="GO" id="GO:0004222">
    <property type="term" value="F:metalloendopeptidase activity"/>
    <property type="evidence" value="ECO:0007669"/>
    <property type="project" value="TreeGrafter"/>
</dbReference>
<dbReference type="Proteomes" id="UP000324781">
    <property type="component" value="Unassembled WGS sequence"/>
</dbReference>
<accession>A0A1M6BMH1</accession>
<evidence type="ECO:0000313" key="6">
    <source>
        <dbReference type="Proteomes" id="UP000324781"/>
    </source>
</evidence>
<dbReference type="EMBL" id="FQZP01000003">
    <property type="protein sequence ID" value="SHI49857.1"/>
    <property type="molecule type" value="Genomic_DNA"/>
</dbReference>
<dbReference type="PANTHER" id="PTHR21666:SF289">
    <property type="entry name" value="L-ALA--D-GLU ENDOPEPTIDASE"/>
    <property type="match status" value="1"/>
</dbReference>
<keyword evidence="2" id="KW-0175">Coiled coil</keyword>
<feature type="coiled-coil region" evidence="2">
    <location>
        <begin position="161"/>
        <end position="237"/>
    </location>
</feature>
<proteinExistence type="predicted"/>
<evidence type="ECO:0000256" key="1">
    <source>
        <dbReference type="ARBA" id="ARBA00022729"/>
    </source>
</evidence>
<dbReference type="Gene3D" id="2.70.70.10">
    <property type="entry name" value="Glucose Permease (Domain IIA)"/>
    <property type="match status" value="1"/>
</dbReference>
<name>A0A1M6BMH1_9FIRM</name>
<dbReference type="InterPro" id="IPR016047">
    <property type="entry name" value="M23ase_b-sheet_dom"/>
</dbReference>
<dbReference type="SUPFAM" id="SSF51261">
    <property type="entry name" value="Duplicated hybrid motif"/>
    <property type="match status" value="1"/>
</dbReference>
<dbReference type="AlphaFoldDB" id="A0A1M6BMH1"/>
<dbReference type="InterPro" id="IPR011055">
    <property type="entry name" value="Dup_hybrid_motif"/>
</dbReference>
<dbReference type="PANTHER" id="PTHR21666">
    <property type="entry name" value="PEPTIDASE-RELATED"/>
    <property type="match status" value="1"/>
</dbReference>
<evidence type="ECO:0000313" key="5">
    <source>
        <dbReference type="EMBL" id="SHI49857.1"/>
    </source>
</evidence>
<dbReference type="Gene3D" id="6.10.250.3150">
    <property type="match status" value="1"/>
</dbReference>
<keyword evidence="1 3" id="KW-0732">Signal</keyword>
<feature type="coiled-coil region" evidence="2">
    <location>
        <begin position="27"/>
        <end position="106"/>
    </location>
</feature>
<feature type="chain" id="PRO_5012500198" evidence="3">
    <location>
        <begin position="25"/>
        <end position="380"/>
    </location>
</feature>
<keyword evidence="6" id="KW-1185">Reference proteome</keyword>